<protein>
    <submittedName>
        <fullName evidence="1">Uncharacterized protein</fullName>
    </submittedName>
</protein>
<dbReference type="AlphaFoldDB" id="A0A7J0EG13"/>
<dbReference type="Proteomes" id="UP000585474">
    <property type="component" value="Unassembled WGS sequence"/>
</dbReference>
<sequence>MFKNKSGKRNFFFIWVIQEHHIHKAKWEVLGCKPSNDSGLSSPTQLGKPFSPDHPTWNAAALEVVLPNVLEVYSPFILLGFNEEEYLNQTTEKGNEGIAEVDGADICNELEAGVGGEGVGNEDQDMPPKCNLWSWK</sequence>
<reference evidence="1 2" key="1">
    <citation type="submission" date="2019-07" db="EMBL/GenBank/DDBJ databases">
        <title>De Novo Assembly of kiwifruit Actinidia rufa.</title>
        <authorList>
            <person name="Sugita-Konishi S."/>
            <person name="Sato K."/>
            <person name="Mori E."/>
            <person name="Abe Y."/>
            <person name="Kisaki G."/>
            <person name="Hamano K."/>
            <person name="Suezawa K."/>
            <person name="Otani M."/>
            <person name="Fukuda T."/>
            <person name="Manabe T."/>
            <person name="Gomi K."/>
            <person name="Tabuchi M."/>
            <person name="Akimitsu K."/>
            <person name="Kataoka I."/>
        </authorList>
    </citation>
    <scope>NUCLEOTIDE SEQUENCE [LARGE SCALE GENOMIC DNA]</scope>
    <source>
        <strain evidence="2">cv. Fuchu</strain>
    </source>
</reference>
<comment type="caution">
    <text evidence="1">The sequence shown here is derived from an EMBL/GenBank/DDBJ whole genome shotgun (WGS) entry which is preliminary data.</text>
</comment>
<evidence type="ECO:0000313" key="2">
    <source>
        <dbReference type="Proteomes" id="UP000585474"/>
    </source>
</evidence>
<accession>A0A7J0EG13</accession>
<evidence type="ECO:0000313" key="1">
    <source>
        <dbReference type="EMBL" id="GFY85408.1"/>
    </source>
</evidence>
<proteinExistence type="predicted"/>
<organism evidence="1 2">
    <name type="scientific">Actinidia rufa</name>
    <dbReference type="NCBI Taxonomy" id="165716"/>
    <lineage>
        <taxon>Eukaryota</taxon>
        <taxon>Viridiplantae</taxon>
        <taxon>Streptophyta</taxon>
        <taxon>Embryophyta</taxon>
        <taxon>Tracheophyta</taxon>
        <taxon>Spermatophyta</taxon>
        <taxon>Magnoliopsida</taxon>
        <taxon>eudicotyledons</taxon>
        <taxon>Gunneridae</taxon>
        <taxon>Pentapetalae</taxon>
        <taxon>asterids</taxon>
        <taxon>Ericales</taxon>
        <taxon>Actinidiaceae</taxon>
        <taxon>Actinidia</taxon>
    </lineage>
</organism>
<name>A0A7J0EG13_9ERIC</name>
<dbReference type="EMBL" id="BJWL01000004">
    <property type="protein sequence ID" value="GFY85408.1"/>
    <property type="molecule type" value="Genomic_DNA"/>
</dbReference>
<gene>
    <name evidence="1" type="ORF">Acr_04g0001460</name>
</gene>
<keyword evidence="2" id="KW-1185">Reference proteome</keyword>